<evidence type="ECO:0000313" key="3">
    <source>
        <dbReference type="EMBL" id="ACG39413.1"/>
    </source>
</evidence>
<sequence length="146" mass="15947">MEEEFQEAEILWPAGVSGNSQGEDGGGEAAPACSVRHRPRAATPVDISRQKRRCRPWPVSSSSEHYYATTLDDQETDDVGDGAKGTTANHGSAVVPPHVLVARRRRLVRGRTAAYSMCAGKGRTLKGRDLRDVRNLVLKMTGFIEE</sequence>
<accession>B6TQN0</accession>
<proteinExistence type="evidence at transcript level"/>
<dbReference type="AlphaFoldDB" id="B6TQN0"/>
<evidence type="ECO:0000256" key="1">
    <source>
        <dbReference type="ARBA" id="ARBA00034773"/>
    </source>
</evidence>
<dbReference type="PANTHER" id="PTHR33083:SF19">
    <property type="entry name" value="OS05G0531100 PROTEIN"/>
    <property type="match status" value="1"/>
</dbReference>
<comment type="similarity">
    <text evidence="1">Belongs to the senescence regulator S40 family.</text>
</comment>
<dbReference type="ExpressionAtlas" id="B6TQN0">
    <property type="expression patterns" value="baseline and differential"/>
</dbReference>
<feature type="region of interest" description="Disordered" evidence="2">
    <location>
        <begin position="1"/>
        <end position="95"/>
    </location>
</feature>
<dbReference type="EMBL" id="EU967295">
    <property type="protein sequence ID" value="ACG39413.1"/>
    <property type="molecule type" value="mRNA"/>
</dbReference>
<dbReference type="GO" id="GO:0010150">
    <property type="term" value="P:leaf senescence"/>
    <property type="evidence" value="ECO:0007669"/>
    <property type="project" value="UniProtKB-ARBA"/>
</dbReference>
<dbReference type="Pfam" id="PF04520">
    <property type="entry name" value="Senescence_reg"/>
    <property type="match status" value="1"/>
</dbReference>
<protein>
    <submittedName>
        <fullName evidence="3">Nuclear protein</fullName>
    </submittedName>
</protein>
<evidence type="ECO:0000256" key="2">
    <source>
        <dbReference type="SAM" id="MobiDB-lite"/>
    </source>
</evidence>
<dbReference type="InterPro" id="IPR007608">
    <property type="entry name" value="Senescence_reg_S40"/>
</dbReference>
<organism evidence="3">
    <name type="scientific">Zea mays</name>
    <name type="common">Maize</name>
    <dbReference type="NCBI Taxonomy" id="4577"/>
    <lineage>
        <taxon>Eukaryota</taxon>
        <taxon>Viridiplantae</taxon>
        <taxon>Streptophyta</taxon>
        <taxon>Embryophyta</taxon>
        <taxon>Tracheophyta</taxon>
        <taxon>Spermatophyta</taxon>
        <taxon>Magnoliopsida</taxon>
        <taxon>Liliopsida</taxon>
        <taxon>Poales</taxon>
        <taxon>Poaceae</taxon>
        <taxon>PACMAD clade</taxon>
        <taxon>Panicoideae</taxon>
        <taxon>Andropogonodae</taxon>
        <taxon>Andropogoneae</taxon>
        <taxon>Tripsacinae</taxon>
        <taxon>Zea</taxon>
    </lineage>
</organism>
<reference evidence="3" key="1">
    <citation type="journal article" date="2009" name="Plant Mol. Biol.">
        <title>Insights into corn genes derived from large-scale cDNA sequencing.</title>
        <authorList>
            <person name="Alexandrov N.N."/>
            <person name="Brover V.V."/>
            <person name="Freidin S."/>
            <person name="Troukhan M.E."/>
            <person name="Tatarinova T.V."/>
            <person name="Zhang H."/>
            <person name="Swaller T.J."/>
            <person name="Lu Y.P."/>
            <person name="Bouck J."/>
            <person name="Flavell R.B."/>
            <person name="Feldmann K.A."/>
        </authorList>
    </citation>
    <scope>NUCLEOTIDE SEQUENCE</scope>
</reference>
<name>B6TQN0_MAIZE</name>
<dbReference type="PANTHER" id="PTHR33083">
    <property type="entry name" value="EXPRESSED PROTEIN"/>
    <property type="match status" value="1"/>
</dbReference>